<evidence type="ECO:0000259" key="2">
    <source>
        <dbReference type="Pfam" id="PF14111"/>
    </source>
</evidence>
<name>A0A8T3A8S8_DENNO</name>
<organism evidence="3 4">
    <name type="scientific">Dendrobium nobile</name>
    <name type="common">Orchid</name>
    <dbReference type="NCBI Taxonomy" id="94219"/>
    <lineage>
        <taxon>Eukaryota</taxon>
        <taxon>Viridiplantae</taxon>
        <taxon>Streptophyta</taxon>
        <taxon>Embryophyta</taxon>
        <taxon>Tracheophyta</taxon>
        <taxon>Spermatophyta</taxon>
        <taxon>Magnoliopsida</taxon>
        <taxon>Liliopsida</taxon>
        <taxon>Asparagales</taxon>
        <taxon>Orchidaceae</taxon>
        <taxon>Epidendroideae</taxon>
        <taxon>Malaxideae</taxon>
        <taxon>Dendrobiinae</taxon>
        <taxon>Dendrobium</taxon>
    </lineage>
</organism>
<feature type="region of interest" description="Disordered" evidence="1">
    <location>
        <begin position="377"/>
        <end position="466"/>
    </location>
</feature>
<comment type="caution">
    <text evidence="3">The sequence shown here is derived from an EMBL/GenBank/DDBJ whole genome shotgun (WGS) entry which is preliminary data.</text>
</comment>
<keyword evidence="4" id="KW-1185">Reference proteome</keyword>
<proteinExistence type="predicted"/>
<evidence type="ECO:0000313" key="4">
    <source>
        <dbReference type="Proteomes" id="UP000829196"/>
    </source>
</evidence>
<dbReference type="PANTHER" id="PTHR31286:SF180">
    <property type="entry name" value="OS10G0362600 PROTEIN"/>
    <property type="match status" value="1"/>
</dbReference>
<feature type="compositionally biased region" description="Polar residues" evidence="1">
    <location>
        <begin position="394"/>
        <end position="414"/>
    </location>
</feature>
<gene>
    <name evidence="3" type="ORF">KFK09_027113</name>
</gene>
<evidence type="ECO:0000256" key="1">
    <source>
        <dbReference type="SAM" id="MobiDB-lite"/>
    </source>
</evidence>
<dbReference type="InterPro" id="IPR040256">
    <property type="entry name" value="At4g02000-like"/>
</dbReference>
<dbReference type="Pfam" id="PF14111">
    <property type="entry name" value="DUF4283"/>
    <property type="match status" value="1"/>
</dbReference>
<feature type="compositionally biased region" description="Polar residues" evidence="1">
    <location>
        <begin position="422"/>
        <end position="432"/>
    </location>
</feature>
<dbReference type="EMBL" id="JAGYWB010000018">
    <property type="protein sequence ID" value="KAI0492837.1"/>
    <property type="molecule type" value="Genomic_DNA"/>
</dbReference>
<dbReference type="InterPro" id="IPR025558">
    <property type="entry name" value="DUF4283"/>
</dbReference>
<evidence type="ECO:0000313" key="3">
    <source>
        <dbReference type="EMBL" id="KAI0492837.1"/>
    </source>
</evidence>
<reference evidence="3" key="1">
    <citation type="journal article" date="2022" name="Front. Genet.">
        <title>Chromosome-Scale Assembly of the Dendrobium nobile Genome Provides Insights Into the Molecular Mechanism of the Biosynthesis of the Medicinal Active Ingredient of Dendrobium.</title>
        <authorList>
            <person name="Xu Q."/>
            <person name="Niu S.-C."/>
            <person name="Li K.-L."/>
            <person name="Zheng P.-J."/>
            <person name="Zhang X.-J."/>
            <person name="Jia Y."/>
            <person name="Liu Y."/>
            <person name="Niu Y.-X."/>
            <person name="Yu L.-H."/>
            <person name="Chen D.-F."/>
            <person name="Zhang G.-Q."/>
        </authorList>
    </citation>
    <scope>NUCLEOTIDE SEQUENCE</scope>
    <source>
        <tissue evidence="3">Leaf</tissue>
    </source>
</reference>
<sequence>MDASSFPPLVNPLGTSSSKASPPRVLDRLWSNIIAEPAPSTPHIPISLIEVPEEIIPFNKEYTDAAAADWNLCLVGYSIGKRPYYEALKETANHVWKLKGTFQLIALTDGFFLFKFSLLEDFDMVWSKGAWFFHGKPFIFKKWTKNFHPTRENFSSVPIWVRVHNLPLVCWNSEGISKIASKIGIPIAVDALTAAKTRLTYARICIQVSTTSLFPNSVAVSIEGEVFNLQVQYEWKPTPCTTCASLAHPSSQCPSNLNTEQKEGTIIRGRSTSRTRHSKSQMRPPTHNLRYVPVNKTASTTTNQTTSTSVLALIPSQVDIPNSSAHNIPTAQVVNLVNEGTSEYTSTQSIIPPSSIIPVSNSNVLSGVSAKEVTKIPNLNSPSEEGLGETETLKTSSQNPPNIQTSNKYASLQGTEDLAYSGSENDSFSYSEPSTDTKEKKKTTPQPKNTRGKGSKKPPASTSKHK</sequence>
<dbReference type="Proteomes" id="UP000829196">
    <property type="component" value="Unassembled WGS sequence"/>
</dbReference>
<protein>
    <recommendedName>
        <fullName evidence="2">DUF4283 domain-containing protein</fullName>
    </recommendedName>
</protein>
<dbReference type="AlphaFoldDB" id="A0A8T3A8S8"/>
<dbReference type="OrthoDB" id="1461560at2759"/>
<feature type="domain" description="DUF4283" evidence="2">
    <location>
        <begin position="67"/>
        <end position="150"/>
    </location>
</feature>
<accession>A0A8T3A8S8</accession>
<dbReference type="PANTHER" id="PTHR31286">
    <property type="entry name" value="GLYCINE-RICH CELL WALL STRUCTURAL PROTEIN 1.8-LIKE"/>
    <property type="match status" value="1"/>
</dbReference>